<evidence type="ECO:0008006" key="3">
    <source>
        <dbReference type="Google" id="ProtNLM"/>
    </source>
</evidence>
<name>A0AAN8N6F3_9PEZI</name>
<dbReference type="EMBL" id="JAVHNR010000002">
    <property type="protein sequence ID" value="KAK6351406.1"/>
    <property type="molecule type" value="Genomic_DNA"/>
</dbReference>
<dbReference type="Proteomes" id="UP001313282">
    <property type="component" value="Unassembled WGS sequence"/>
</dbReference>
<gene>
    <name evidence="1" type="ORF">TWF718_004566</name>
</gene>
<protein>
    <recommendedName>
        <fullName evidence="3">F-box domain-containing protein</fullName>
    </recommendedName>
</protein>
<reference evidence="1 2" key="1">
    <citation type="submission" date="2019-10" db="EMBL/GenBank/DDBJ databases">
        <authorList>
            <person name="Palmer J.M."/>
        </authorList>
    </citation>
    <scope>NUCLEOTIDE SEQUENCE [LARGE SCALE GENOMIC DNA]</scope>
    <source>
        <strain evidence="1 2">TWF718</strain>
    </source>
</reference>
<evidence type="ECO:0000313" key="2">
    <source>
        <dbReference type="Proteomes" id="UP001313282"/>
    </source>
</evidence>
<keyword evidence="2" id="KW-1185">Reference proteome</keyword>
<organism evidence="1 2">
    <name type="scientific">Orbilia javanica</name>
    <dbReference type="NCBI Taxonomy" id="47235"/>
    <lineage>
        <taxon>Eukaryota</taxon>
        <taxon>Fungi</taxon>
        <taxon>Dikarya</taxon>
        <taxon>Ascomycota</taxon>
        <taxon>Pezizomycotina</taxon>
        <taxon>Orbiliomycetes</taxon>
        <taxon>Orbiliales</taxon>
        <taxon>Orbiliaceae</taxon>
        <taxon>Orbilia</taxon>
    </lineage>
</organism>
<dbReference type="AlphaFoldDB" id="A0AAN8N6F3"/>
<proteinExistence type="predicted"/>
<comment type="caution">
    <text evidence="1">The sequence shown here is derived from an EMBL/GenBank/DDBJ whole genome shotgun (WGS) entry which is preliminary data.</text>
</comment>
<evidence type="ECO:0000313" key="1">
    <source>
        <dbReference type="EMBL" id="KAK6351406.1"/>
    </source>
</evidence>
<accession>A0AAN8N6F3</accession>
<sequence length="266" mass="30296">MARSCSLDELPVELHHHIVSYLDKDSAKSLRLAYATPKIIAATGVVLFETLVLRLGNHRSSRTILNNLRSCLLTLNDEVDLDTNRILPHVRTLVVDTRYPFVVTDELISTRTEWRMPNSGFSLSECAENVPSEEVASFLDLFEKVFSTTWGRLKVLKWQTSEFPPILAHNQIAELLLSPAILTRKKYEFTISHNFSTPSTLTQYLQNLSSCDRLEVIGQYTKNEEIDDENMNAVAQLIRRCDKLKSLHYCFENGLMIIVSTFSGTQ</sequence>